<organism evidence="2 3">
    <name type="scientific">Mytilus galloprovincialis</name>
    <name type="common">Mediterranean mussel</name>
    <dbReference type="NCBI Taxonomy" id="29158"/>
    <lineage>
        <taxon>Eukaryota</taxon>
        <taxon>Metazoa</taxon>
        <taxon>Spiralia</taxon>
        <taxon>Lophotrochozoa</taxon>
        <taxon>Mollusca</taxon>
        <taxon>Bivalvia</taxon>
        <taxon>Autobranchia</taxon>
        <taxon>Pteriomorphia</taxon>
        <taxon>Mytilida</taxon>
        <taxon>Mytiloidea</taxon>
        <taxon>Mytilidae</taxon>
        <taxon>Mytilinae</taxon>
        <taxon>Mytilus</taxon>
    </lineage>
</organism>
<dbReference type="PANTHER" id="PTHR37984:SF11">
    <property type="entry name" value="INTEGRASE CATALYTIC DOMAIN-CONTAINING PROTEIN"/>
    <property type="match status" value="1"/>
</dbReference>
<keyword evidence="3" id="KW-1185">Reference proteome</keyword>
<evidence type="ECO:0000259" key="1">
    <source>
        <dbReference type="Pfam" id="PF00078"/>
    </source>
</evidence>
<name>A0A8B6H4A4_MYTGA</name>
<feature type="domain" description="Reverse transcriptase" evidence="1">
    <location>
        <begin position="2"/>
        <end position="128"/>
    </location>
</feature>
<comment type="caution">
    <text evidence="2">The sequence shown here is derived from an EMBL/GenBank/DDBJ whole genome shotgun (WGS) entry which is preliminary data.</text>
</comment>
<evidence type="ECO:0000313" key="3">
    <source>
        <dbReference type="Proteomes" id="UP000596742"/>
    </source>
</evidence>
<dbReference type="InterPro" id="IPR043502">
    <property type="entry name" value="DNA/RNA_pol_sf"/>
</dbReference>
<evidence type="ECO:0000313" key="2">
    <source>
        <dbReference type="EMBL" id="VDI73821.1"/>
    </source>
</evidence>
<dbReference type="InterPro" id="IPR043128">
    <property type="entry name" value="Rev_trsase/Diguanyl_cyclase"/>
</dbReference>
<gene>
    <name evidence="2" type="ORF">MGAL_10B055922</name>
</gene>
<dbReference type="PANTHER" id="PTHR37984">
    <property type="entry name" value="PROTEIN CBG26694"/>
    <property type="match status" value="1"/>
</dbReference>
<proteinExistence type="predicted"/>
<accession>A0A8B6H4A4</accession>
<protein>
    <recommendedName>
        <fullName evidence="1">Reverse transcriptase domain-containing protein</fullName>
    </recommendedName>
</protein>
<dbReference type="EMBL" id="UYJE01009482">
    <property type="protein sequence ID" value="VDI73821.1"/>
    <property type="molecule type" value="Genomic_DNA"/>
</dbReference>
<dbReference type="AlphaFoldDB" id="A0A8B6H4A4"/>
<sequence>MRAANKAIVRERHPIPTVDEILYKMNGGEWFSKMDLRYGFHQLELEEGSREITTFVTHRGLYRYKRLMFGINAAPEKYQQVISQVFHDIEGVQNISDDIVVFGRTKEEHDERLNLVLDRIRQKKLTLKW</sequence>
<dbReference type="Gene3D" id="3.30.70.270">
    <property type="match status" value="1"/>
</dbReference>
<reference evidence="2" key="1">
    <citation type="submission" date="2018-11" db="EMBL/GenBank/DDBJ databases">
        <authorList>
            <person name="Alioto T."/>
            <person name="Alioto T."/>
        </authorList>
    </citation>
    <scope>NUCLEOTIDE SEQUENCE</scope>
</reference>
<dbReference type="SUPFAM" id="SSF56672">
    <property type="entry name" value="DNA/RNA polymerases"/>
    <property type="match status" value="1"/>
</dbReference>
<dbReference type="Pfam" id="PF00078">
    <property type="entry name" value="RVT_1"/>
    <property type="match status" value="1"/>
</dbReference>
<dbReference type="InterPro" id="IPR000477">
    <property type="entry name" value="RT_dom"/>
</dbReference>
<dbReference type="Proteomes" id="UP000596742">
    <property type="component" value="Unassembled WGS sequence"/>
</dbReference>
<dbReference type="InterPro" id="IPR050951">
    <property type="entry name" value="Retrovirus_Pol_polyprotein"/>
</dbReference>
<dbReference type="OrthoDB" id="10068977at2759"/>
<dbReference type="CDD" id="cd01647">
    <property type="entry name" value="RT_LTR"/>
    <property type="match status" value="1"/>
</dbReference>